<dbReference type="PANTHER" id="PTHR20854:SF4">
    <property type="entry name" value="INOSITOL-1-MONOPHOSPHATASE-RELATED"/>
    <property type="match status" value="1"/>
</dbReference>
<dbReference type="PROSITE" id="PS00629">
    <property type="entry name" value="IMP_1"/>
    <property type="match status" value="1"/>
</dbReference>
<dbReference type="EMBL" id="JBGEHV010000009">
    <property type="protein sequence ID" value="MEY8039167.1"/>
    <property type="molecule type" value="Genomic_DNA"/>
</dbReference>
<comment type="similarity">
    <text evidence="3 7">Belongs to the inositol monophosphatase superfamily.</text>
</comment>
<dbReference type="PROSITE" id="PS00630">
    <property type="entry name" value="IMP_2"/>
    <property type="match status" value="1"/>
</dbReference>
<evidence type="ECO:0000313" key="9">
    <source>
        <dbReference type="Proteomes" id="UP001564626"/>
    </source>
</evidence>
<dbReference type="Proteomes" id="UP001564626">
    <property type="component" value="Unassembled WGS sequence"/>
</dbReference>
<name>A0ABV4CDK1_9PSEU</name>
<comment type="caution">
    <text evidence="8">The sequence shown here is derived from an EMBL/GenBank/DDBJ whole genome shotgun (WGS) entry which is preliminary data.</text>
</comment>
<evidence type="ECO:0000313" key="8">
    <source>
        <dbReference type="EMBL" id="MEY8039167.1"/>
    </source>
</evidence>
<dbReference type="Pfam" id="PF00459">
    <property type="entry name" value="Inositol_P"/>
    <property type="match status" value="1"/>
</dbReference>
<evidence type="ECO:0000256" key="5">
    <source>
        <dbReference type="ARBA" id="ARBA00022801"/>
    </source>
</evidence>
<dbReference type="CDD" id="cd01639">
    <property type="entry name" value="IMPase"/>
    <property type="match status" value="1"/>
</dbReference>
<gene>
    <name evidence="8" type="ORF">AB8O55_07135</name>
</gene>
<dbReference type="InterPro" id="IPR020550">
    <property type="entry name" value="Inositol_monophosphatase_CS"/>
</dbReference>
<evidence type="ECO:0000256" key="4">
    <source>
        <dbReference type="ARBA" id="ARBA00022723"/>
    </source>
</evidence>
<keyword evidence="5 7" id="KW-0378">Hydrolase</keyword>
<keyword evidence="4 7" id="KW-0479">Metal-binding</keyword>
<keyword evidence="9" id="KW-1185">Reference proteome</keyword>
<dbReference type="InterPro" id="IPR020583">
    <property type="entry name" value="Inositol_monoP_metal-BS"/>
</dbReference>
<proteinExistence type="inferred from homology"/>
<reference evidence="8 9" key="1">
    <citation type="submission" date="2024-08" db="EMBL/GenBank/DDBJ databases">
        <title>Genome mining of Saccharopolyspora cebuensis PGLac3 from Nigerian medicinal plant.</title>
        <authorList>
            <person name="Ezeobiora C.E."/>
            <person name="Igbokwe N.H."/>
            <person name="Amin D.H."/>
            <person name="Mendie U.E."/>
        </authorList>
    </citation>
    <scope>NUCLEOTIDE SEQUENCE [LARGE SCALE GENOMIC DNA]</scope>
    <source>
        <strain evidence="8 9">PGLac3</strain>
    </source>
</reference>
<comment type="catalytic activity">
    <reaction evidence="1 7">
        <text>a myo-inositol phosphate + H2O = myo-inositol + phosphate</text>
        <dbReference type="Rhea" id="RHEA:24056"/>
        <dbReference type="ChEBI" id="CHEBI:15377"/>
        <dbReference type="ChEBI" id="CHEBI:17268"/>
        <dbReference type="ChEBI" id="CHEBI:43474"/>
        <dbReference type="ChEBI" id="CHEBI:84139"/>
        <dbReference type="EC" id="3.1.3.25"/>
    </reaction>
</comment>
<dbReference type="RefSeq" id="WP_345364642.1">
    <property type="nucleotide sequence ID" value="NZ_BAABII010000012.1"/>
</dbReference>
<evidence type="ECO:0000256" key="3">
    <source>
        <dbReference type="ARBA" id="ARBA00009759"/>
    </source>
</evidence>
<sequence length="268" mass="28203">MSYEQAGRIACEAVRIGAELVRTSTSVEVREKAERDYVTDVDLAVERELSAFLAERTPEHGFLGEEHGYREGAGEQECVWTLDPVDGTSNFARGLPLCAVSLALVRRGEPVVAAIACPFLDLEFSAIAGQGAYGGGERLRASGITDLSRALVSMGDFAAGDGSAEHNQRGLRLVAALADEVERVRMFGSAVLDLAWVASGRTAATVILSNNPWDTAAGVLLAREAGAHVFDASGLPHTADSAETIAVAPGISEDLLALVRRSVLPRGG</sequence>
<evidence type="ECO:0000256" key="6">
    <source>
        <dbReference type="ARBA" id="ARBA00022842"/>
    </source>
</evidence>
<keyword evidence="6 7" id="KW-0460">Magnesium</keyword>
<comment type="cofactor">
    <cofactor evidence="2 7">
        <name>Mg(2+)</name>
        <dbReference type="ChEBI" id="CHEBI:18420"/>
    </cofactor>
</comment>
<dbReference type="SUPFAM" id="SSF56655">
    <property type="entry name" value="Carbohydrate phosphatase"/>
    <property type="match status" value="1"/>
</dbReference>
<organism evidence="8 9">
    <name type="scientific">Saccharopolyspora cebuensis</name>
    <dbReference type="NCBI Taxonomy" id="418759"/>
    <lineage>
        <taxon>Bacteria</taxon>
        <taxon>Bacillati</taxon>
        <taxon>Actinomycetota</taxon>
        <taxon>Actinomycetes</taxon>
        <taxon>Pseudonocardiales</taxon>
        <taxon>Pseudonocardiaceae</taxon>
        <taxon>Saccharopolyspora</taxon>
    </lineage>
</organism>
<dbReference type="Gene3D" id="3.40.190.80">
    <property type="match status" value="1"/>
</dbReference>
<dbReference type="Gene3D" id="3.30.540.10">
    <property type="entry name" value="Fructose-1,6-Bisphosphatase, subunit A, domain 1"/>
    <property type="match status" value="1"/>
</dbReference>
<dbReference type="EC" id="3.1.3.25" evidence="7"/>
<dbReference type="InterPro" id="IPR000760">
    <property type="entry name" value="Inositol_monophosphatase-like"/>
</dbReference>
<protein>
    <recommendedName>
        <fullName evidence="7">Inositol-1-monophosphatase</fullName>
        <ecNumber evidence="7">3.1.3.25</ecNumber>
    </recommendedName>
</protein>
<dbReference type="PANTHER" id="PTHR20854">
    <property type="entry name" value="INOSITOL MONOPHOSPHATASE"/>
    <property type="match status" value="1"/>
</dbReference>
<accession>A0ABV4CDK1</accession>
<evidence type="ECO:0000256" key="2">
    <source>
        <dbReference type="ARBA" id="ARBA00001946"/>
    </source>
</evidence>
<evidence type="ECO:0000256" key="7">
    <source>
        <dbReference type="RuleBase" id="RU364068"/>
    </source>
</evidence>
<dbReference type="PRINTS" id="PR00377">
    <property type="entry name" value="IMPHPHTASES"/>
</dbReference>
<dbReference type="InterPro" id="IPR033942">
    <property type="entry name" value="IMPase"/>
</dbReference>
<evidence type="ECO:0000256" key="1">
    <source>
        <dbReference type="ARBA" id="ARBA00001033"/>
    </source>
</evidence>